<proteinExistence type="inferred from homology"/>
<reference evidence="3 4" key="2">
    <citation type="submission" date="2020-08" db="EMBL/GenBank/DDBJ databases">
        <title>Stappia taiwanensis sp. nov., isolated from a coastal thermal spring.</title>
        <authorList>
            <person name="Kampfer P."/>
        </authorList>
    </citation>
    <scope>NUCLEOTIDE SEQUENCE [LARGE SCALE GENOMIC DNA]</scope>
    <source>
        <strain evidence="3 4">DSM 23284</strain>
    </source>
</reference>
<keyword evidence="2" id="KW-0560">Oxidoreductase</keyword>
<keyword evidence="4" id="KW-1185">Reference proteome</keyword>
<comment type="caution">
    <text evidence="3">The sequence shown here is derived from an EMBL/GenBank/DDBJ whole genome shotgun (WGS) entry which is preliminary data.</text>
</comment>
<dbReference type="SUPFAM" id="SSF51735">
    <property type="entry name" value="NAD(P)-binding Rossmann-fold domains"/>
    <property type="match status" value="1"/>
</dbReference>
<dbReference type="Pfam" id="PF00106">
    <property type="entry name" value="adh_short"/>
    <property type="match status" value="1"/>
</dbReference>
<dbReference type="InterPro" id="IPR036291">
    <property type="entry name" value="NAD(P)-bd_dom_sf"/>
</dbReference>
<evidence type="ECO:0000313" key="3">
    <source>
        <dbReference type="EMBL" id="MBA4611022.1"/>
    </source>
</evidence>
<dbReference type="PRINTS" id="PR00081">
    <property type="entry name" value="GDHRDH"/>
</dbReference>
<dbReference type="RefSeq" id="WP_181759205.1">
    <property type="nucleotide sequence ID" value="NZ_BMCR01000004.1"/>
</dbReference>
<gene>
    <name evidence="3" type="ORF">H1W37_05120</name>
</gene>
<evidence type="ECO:0000256" key="2">
    <source>
        <dbReference type="ARBA" id="ARBA00023002"/>
    </source>
</evidence>
<organism evidence="3 4">
    <name type="scientific">Stappia taiwanensis</name>
    <dbReference type="NCBI Taxonomy" id="992267"/>
    <lineage>
        <taxon>Bacteria</taxon>
        <taxon>Pseudomonadati</taxon>
        <taxon>Pseudomonadota</taxon>
        <taxon>Alphaproteobacteria</taxon>
        <taxon>Hyphomicrobiales</taxon>
        <taxon>Stappiaceae</taxon>
        <taxon>Stappia</taxon>
    </lineage>
</organism>
<dbReference type="PANTHER" id="PTHR44196:SF1">
    <property type="entry name" value="DEHYDROGENASE_REDUCTASE SDR FAMILY MEMBER 7B"/>
    <property type="match status" value="1"/>
</dbReference>
<dbReference type="AlphaFoldDB" id="A0A838XLN2"/>
<dbReference type="Gene3D" id="3.40.50.720">
    <property type="entry name" value="NAD(P)-binding Rossmann-like Domain"/>
    <property type="match status" value="1"/>
</dbReference>
<sequence>MAEKSPLHLPLSPTDGTAFVTGASSGIGRALALRLAASGWQVAATARSAEELERLALEAADHAGAILPFPGDVTEPEAMAELVRRIEAEAGPIALAVLNAGVYLPVDGTRLSVEPFHTSFAVNLGGTVNTLVPVIAAMRPRRRGRIALVASVAGYRGLPTSAAYGATKAGLINLGESLKFDLDRLGIAIQVISPGFVDTPATRKNPFPMPHLMAVEAAAERIEAGVTRGRSFEIAFPRRFVFQLKLLRLLPYRLYFALVSRATGWRGKTIGERSG</sequence>
<evidence type="ECO:0000256" key="1">
    <source>
        <dbReference type="ARBA" id="ARBA00006484"/>
    </source>
</evidence>
<dbReference type="Proteomes" id="UP000559404">
    <property type="component" value="Unassembled WGS sequence"/>
</dbReference>
<dbReference type="EMBL" id="JACEON010000003">
    <property type="protein sequence ID" value="MBA4611022.1"/>
    <property type="molecule type" value="Genomic_DNA"/>
</dbReference>
<dbReference type="InterPro" id="IPR002347">
    <property type="entry name" value="SDR_fam"/>
</dbReference>
<dbReference type="GO" id="GO:0016491">
    <property type="term" value="F:oxidoreductase activity"/>
    <property type="evidence" value="ECO:0007669"/>
    <property type="project" value="UniProtKB-KW"/>
</dbReference>
<dbReference type="PANTHER" id="PTHR44196">
    <property type="entry name" value="DEHYDROGENASE/REDUCTASE SDR FAMILY MEMBER 7B"/>
    <property type="match status" value="1"/>
</dbReference>
<comment type="similarity">
    <text evidence="1">Belongs to the short-chain dehydrogenases/reductases (SDR) family.</text>
</comment>
<dbReference type="GO" id="GO:0016020">
    <property type="term" value="C:membrane"/>
    <property type="evidence" value="ECO:0007669"/>
    <property type="project" value="TreeGrafter"/>
</dbReference>
<accession>A0A838XLN2</accession>
<reference evidence="3 4" key="1">
    <citation type="submission" date="2020-07" db="EMBL/GenBank/DDBJ databases">
        <authorList>
            <person name="Li M."/>
        </authorList>
    </citation>
    <scope>NUCLEOTIDE SEQUENCE [LARGE SCALE GENOMIC DNA]</scope>
    <source>
        <strain evidence="3 4">DSM 23284</strain>
    </source>
</reference>
<protein>
    <submittedName>
        <fullName evidence="3">SDR family NAD(P)-dependent oxidoreductase</fullName>
    </submittedName>
</protein>
<evidence type="ECO:0000313" key="4">
    <source>
        <dbReference type="Proteomes" id="UP000559404"/>
    </source>
</evidence>
<name>A0A838XLN2_9HYPH</name>